<organism evidence="2 3">
    <name type="scientific">Peribacillus butanolivorans</name>
    <dbReference type="NCBI Taxonomy" id="421767"/>
    <lineage>
        <taxon>Bacteria</taxon>
        <taxon>Bacillati</taxon>
        <taxon>Bacillota</taxon>
        <taxon>Bacilli</taxon>
        <taxon>Bacillales</taxon>
        <taxon>Bacillaceae</taxon>
        <taxon>Peribacillus</taxon>
    </lineage>
</organism>
<dbReference type="InterPro" id="IPR036779">
    <property type="entry name" value="LysM_dom_sf"/>
</dbReference>
<evidence type="ECO:0000313" key="2">
    <source>
        <dbReference type="EMBL" id="AXN39520.1"/>
    </source>
</evidence>
<dbReference type="CDD" id="cd00118">
    <property type="entry name" value="LysM"/>
    <property type="match status" value="1"/>
</dbReference>
<dbReference type="Proteomes" id="UP000260457">
    <property type="component" value="Chromosome"/>
</dbReference>
<dbReference type="InterPro" id="IPR018392">
    <property type="entry name" value="LysM"/>
</dbReference>
<feature type="domain" description="LysM" evidence="1">
    <location>
        <begin position="2"/>
        <end position="46"/>
    </location>
</feature>
<dbReference type="PROSITE" id="PS51782">
    <property type="entry name" value="LYSM"/>
    <property type="match status" value="1"/>
</dbReference>
<name>A0ABM6XMA6_9BACI</name>
<gene>
    <name evidence="2" type="ORF">DTO10_14795</name>
</gene>
<proteinExistence type="predicted"/>
<dbReference type="Pfam" id="PF01476">
    <property type="entry name" value="LysM"/>
    <property type="match status" value="1"/>
</dbReference>
<evidence type="ECO:0000313" key="3">
    <source>
        <dbReference type="Proteomes" id="UP000260457"/>
    </source>
</evidence>
<evidence type="ECO:0000259" key="1">
    <source>
        <dbReference type="PROSITE" id="PS51782"/>
    </source>
</evidence>
<dbReference type="SUPFAM" id="SSF54106">
    <property type="entry name" value="LysM domain"/>
    <property type="match status" value="1"/>
</dbReference>
<protein>
    <submittedName>
        <fullName evidence="2">LysM domain-containing protein</fullName>
    </submittedName>
</protein>
<accession>A0ABM6XMA6</accession>
<dbReference type="EMBL" id="CP030926">
    <property type="protein sequence ID" value="AXN39520.1"/>
    <property type="molecule type" value="Genomic_DNA"/>
</dbReference>
<sequence>MCLDVVKQGDTLHELALRYHTTVKELVKWNDIQDSNRIYAGEKLRIRSK</sequence>
<keyword evidence="3" id="KW-1185">Reference proteome</keyword>
<reference evidence="2 3" key="1">
    <citation type="submission" date="2018-07" db="EMBL/GenBank/DDBJ databases">
        <title>The molecular basis for the intramolecular migration of carboxyl group in the catabolism of para-hydroxybenzoate via gentisate.</title>
        <authorList>
            <person name="Zhao H."/>
            <person name="Xu Y."/>
            <person name="Lin S."/>
            <person name="Spain J.C."/>
            <person name="Zhou N.-Y."/>
        </authorList>
    </citation>
    <scope>NUCLEOTIDE SEQUENCE [LARGE SCALE GENOMIC DNA]</scope>
    <source>
        <strain evidence="2 3">PHB-7a</strain>
    </source>
</reference>
<dbReference type="SMART" id="SM00257">
    <property type="entry name" value="LysM"/>
    <property type="match status" value="1"/>
</dbReference>
<dbReference type="Gene3D" id="3.10.350.10">
    <property type="entry name" value="LysM domain"/>
    <property type="match status" value="1"/>
</dbReference>